<evidence type="ECO:0000259" key="1">
    <source>
        <dbReference type="Pfam" id="PF07992"/>
    </source>
</evidence>
<comment type="caution">
    <text evidence="2">The sequence shown here is derived from an EMBL/GenBank/DDBJ whole genome shotgun (WGS) entry which is preliminary data.</text>
</comment>
<dbReference type="Pfam" id="PF07992">
    <property type="entry name" value="Pyr_redox_2"/>
    <property type="match status" value="1"/>
</dbReference>
<name>A0A7V5UFS0_CALAY</name>
<dbReference type="AlphaFoldDB" id="A0A7V5UFS0"/>
<dbReference type="InterPro" id="IPR036188">
    <property type="entry name" value="FAD/NAD-bd_sf"/>
</dbReference>
<gene>
    <name evidence="2" type="ORF">ENJ89_10325</name>
</gene>
<dbReference type="Proteomes" id="UP000886124">
    <property type="component" value="Unassembled WGS sequence"/>
</dbReference>
<dbReference type="PANTHER" id="PTHR43014:SF2">
    <property type="entry name" value="MERCURIC REDUCTASE"/>
    <property type="match status" value="1"/>
</dbReference>
<dbReference type="SUPFAM" id="SSF51905">
    <property type="entry name" value="FAD/NAD(P)-binding domain"/>
    <property type="match status" value="1"/>
</dbReference>
<protein>
    <recommendedName>
        <fullName evidence="1">FAD/NAD(P)-binding domain-containing protein</fullName>
    </recommendedName>
</protein>
<dbReference type="PRINTS" id="PR00411">
    <property type="entry name" value="PNDRDTASEI"/>
</dbReference>
<evidence type="ECO:0000313" key="2">
    <source>
        <dbReference type="EMBL" id="HHJ53579.1"/>
    </source>
</evidence>
<dbReference type="PANTHER" id="PTHR43014">
    <property type="entry name" value="MERCURIC REDUCTASE"/>
    <property type="match status" value="1"/>
</dbReference>
<accession>A0A7V5UFS0</accession>
<dbReference type="PRINTS" id="PR00368">
    <property type="entry name" value="FADPNR"/>
</dbReference>
<sequence length="334" mass="36327">MKKYDAIIIGSGQAGTPLAFTLAAHEQKVAFIEKEHLGGTCLNVGCTPTKTYVASARRMFDATHGEDVGVDIPPGAKINLTKVKARKDALIQKLVNGIAGALEKNENITWYKGKAEFSGFKQVAVNGEKLESERIYINVGARARIPQGFEGVDALTNRELLDLETLPEHLIIVGGSYIGLELGQIFRRFGSRVTIIEKGSRLIGREDEEISAAIKEILEGEGIEFRLNATCLSGRQETDKRVTVQVDCTQGPPEITGTHLLLAVGRVPNTDSLNVAATGLETDARGYIPVNDYLETVVPGIFALGDCNGKGAFTHTSYNDYEIIAENMFQRKEC</sequence>
<feature type="domain" description="FAD/NAD(P)-binding" evidence="1">
    <location>
        <begin position="4"/>
        <end position="317"/>
    </location>
</feature>
<proteinExistence type="predicted"/>
<feature type="non-terminal residue" evidence="2">
    <location>
        <position position="334"/>
    </location>
</feature>
<reference evidence="2" key="1">
    <citation type="journal article" date="2020" name="mSystems">
        <title>Genome- and Community-Level Interaction Insights into Carbon Utilization and Element Cycling Functions of Hydrothermarchaeota in Hydrothermal Sediment.</title>
        <authorList>
            <person name="Zhou Z."/>
            <person name="Liu Y."/>
            <person name="Xu W."/>
            <person name="Pan J."/>
            <person name="Luo Z.H."/>
            <person name="Li M."/>
        </authorList>
    </citation>
    <scope>NUCLEOTIDE SEQUENCE [LARGE SCALE GENOMIC DNA]</scope>
    <source>
        <strain evidence="2">HyVt-527</strain>
    </source>
</reference>
<dbReference type="EMBL" id="DROD01000657">
    <property type="protein sequence ID" value="HHJ53579.1"/>
    <property type="molecule type" value="Genomic_DNA"/>
</dbReference>
<dbReference type="Gene3D" id="3.50.50.60">
    <property type="entry name" value="FAD/NAD(P)-binding domain"/>
    <property type="match status" value="2"/>
</dbReference>
<dbReference type="GO" id="GO:0050660">
    <property type="term" value="F:flavin adenine dinucleotide binding"/>
    <property type="evidence" value="ECO:0007669"/>
    <property type="project" value="TreeGrafter"/>
</dbReference>
<organism evidence="2">
    <name type="scientific">Caldithrix abyssi</name>
    <dbReference type="NCBI Taxonomy" id="187145"/>
    <lineage>
        <taxon>Bacteria</taxon>
        <taxon>Pseudomonadati</taxon>
        <taxon>Calditrichota</taxon>
        <taxon>Calditrichia</taxon>
        <taxon>Calditrichales</taxon>
        <taxon>Calditrichaceae</taxon>
        <taxon>Caldithrix</taxon>
    </lineage>
</organism>
<dbReference type="InterPro" id="IPR023753">
    <property type="entry name" value="FAD/NAD-binding_dom"/>
</dbReference>
<dbReference type="GO" id="GO:0003955">
    <property type="term" value="F:NAD(P)H dehydrogenase (quinone) activity"/>
    <property type="evidence" value="ECO:0007669"/>
    <property type="project" value="TreeGrafter"/>
</dbReference>